<evidence type="ECO:0000313" key="3">
    <source>
        <dbReference type="Proteomes" id="UP001139031"/>
    </source>
</evidence>
<gene>
    <name evidence="2" type="ORF">K7C98_01010</name>
</gene>
<reference evidence="2" key="1">
    <citation type="submission" date="2021-08" db="EMBL/GenBank/DDBJ databases">
        <authorList>
            <person name="Stevens D.C."/>
        </authorList>
    </citation>
    <scope>NUCLEOTIDE SEQUENCE</scope>
    <source>
        <strain evidence="2">DSM 53165</strain>
    </source>
</reference>
<sequence>MVRTSIVRLLGLASIGLACGTTDPGATATEGGTELSLSGGPTSGETTTDSASDGAPTTSESGSASMTEGGSETGEPTTAGTTTTGDETTTTTGPVETTTTGETTDPGTTDTTGPVDTTGPIDTTSGGDEDCQAPAVQPPCDTDANDPFKAIGLNCSDNKSMAIPISNPVITSPDASAWRVATHYGSAMDPMNAGAFMWGPKEGERLLVIGTGTFPALQADGGLIEPDSFIPGENVSTPNGNPDNQFDLPGVMTYEKGSNNGNGGTPGMNCDGTQDCSDTLDDQWNIAFNNTANDVFYMSFDLEVPLGTHGYLFDFAYFSQEWPNWVGDAYNDMFVVWSTSETFTGNVTFINEQPLTVTALDPYMTIQPGDPLLAGTGFPDSFLGDTEGAGTGWFTAKGSAAPGEKFTVAISIFDMGDDVLDTIGLIDKFRWDCEGCIPSEVESCGVEPQPQ</sequence>
<evidence type="ECO:0000313" key="2">
    <source>
        <dbReference type="EMBL" id="MBZ5707819.1"/>
    </source>
</evidence>
<dbReference type="PROSITE" id="PS51257">
    <property type="entry name" value="PROKAR_LIPOPROTEIN"/>
    <property type="match status" value="1"/>
</dbReference>
<dbReference type="EMBL" id="JAIRAU010000001">
    <property type="protein sequence ID" value="MBZ5707819.1"/>
    <property type="molecule type" value="Genomic_DNA"/>
</dbReference>
<dbReference type="InterPro" id="IPR049804">
    <property type="entry name" value="Choice_anch_L"/>
</dbReference>
<keyword evidence="3" id="KW-1185">Reference proteome</keyword>
<protein>
    <submittedName>
        <fullName evidence="2">Choice-of-anchor L domain-containing protein</fullName>
    </submittedName>
</protein>
<dbReference type="Proteomes" id="UP001139031">
    <property type="component" value="Unassembled WGS sequence"/>
</dbReference>
<comment type="caution">
    <text evidence="2">The sequence shown here is derived from an EMBL/GenBank/DDBJ whole genome shotgun (WGS) entry which is preliminary data.</text>
</comment>
<evidence type="ECO:0000256" key="1">
    <source>
        <dbReference type="SAM" id="MobiDB-lite"/>
    </source>
</evidence>
<proteinExistence type="predicted"/>
<feature type="region of interest" description="Disordered" evidence="1">
    <location>
        <begin position="26"/>
        <end position="143"/>
    </location>
</feature>
<feature type="compositionally biased region" description="Low complexity" evidence="1">
    <location>
        <begin position="57"/>
        <end position="124"/>
    </location>
</feature>
<accession>A0ABS7THX9</accession>
<name>A0ABS7THX9_9BACT</name>
<dbReference type="NCBIfam" id="NF038133">
    <property type="entry name" value="choice_anch_L"/>
    <property type="match status" value="1"/>
</dbReference>
<organism evidence="2 3">
    <name type="scientific">Nannocystis pusilla</name>
    <dbReference type="NCBI Taxonomy" id="889268"/>
    <lineage>
        <taxon>Bacteria</taxon>
        <taxon>Pseudomonadati</taxon>
        <taxon>Myxococcota</taxon>
        <taxon>Polyangia</taxon>
        <taxon>Nannocystales</taxon>
        <taxon>Nannocystaceae</taxon>
        <taxon>Nannocystis</taxon>
    </lineage>
</organism>
<dbReference type="RefSeq" id="WP_224189582.1">
    <property type="nucleotide sequence ID" value="NZ_JAIRAU010000001.1"/>
</dbReference>
<feature type="compositionally biased region" description="Polar residues" evidence="1">
    <location>
        <begin position="35"/>
        <end position="51"/>
    </location>
</feature>